<dbReference type="eggNOG" id="COG0666">
    <property type="taxonomic scope" value="Bacteria"/>
</dbReference>
<dbReference type="PROSITE" id="PS50297">
    <property type="entry name" value="ANK_REP_REGION"/>
    <property type="match status" value="1"/>
</dbReference>
<proteinExistence type="predicted"/>
<reference evidence="2 3" key="1">
    <citation type="journal article" date="2009" name="Stand. Genomic Sci.">
        <title>Complete genome sequence of Beutenbergia cavernae type strain (HKI 0122).</title>
        <authorList>
            <person name="Land M."/>
            <person name="Pukall R."/>
            <person name="Abt B."/>
            <person name="Goker M."/>
            <person name="Rohde M."/>
            <person name="Glavina Del Rio T."/>
            <person name="Tice H."/>
            <person name="Copeland A."/>
            <person name="Cheng J.F."/>
            <person name="Lucas S."/>
            <person name="Chen F."/>
            <person name="Nolan M."/>
            <person name="Bruce D."/>
            <person name="Goodwin L."/>
            <person name="Pitluck S."/>
            <person name="Ivanova N."/>
            <person name="Mavromatis K."/>
            <person name="Ovchinnikova G."/>
            <person name="Pati A."/>
            <person name="Chen A."/>
            <person name="Palaniappan K."/>
            <person name="Hauser L."/>
            <person name="Chang Y.J."/>
            <person name="Jefferies C.C."/>
            <person name="Saunders E."/>
            <person name="Brettin T."/>
            <person name="Detter J.C."/>
            <person name="Han C."/>
            <person name="Chain P."/>
            <person name="Bristow J."/>
            <person name="Eisen J.A."/>
            <person name="Markowitz V."/>
            <person name="Hugenholtz P."/>
            <person name="Kyrpides N.C."/>
            <person name="Klenk H.P."/>
            <person name="Lapidus A."/>
        </authorList>
    </citation>
    <scope>NUCLEOTIDE SEQUENCE [LARGE SCALE GENOMIC DNA]</scope>
    <source>
        <strain evidence="3">ATCC BAA-8 / DSM 12333 / NBRC 16432</strain>
    </source>
</reference>
<keyword evidence="1" id="KW-0040">ANK repeat</keyword>
<dbReference type="SUPFAM" id="SSF48403">
    <property type="entry name" value="Ankyrin repeat"/>
    <property type="match status" value="1"/>
</dbReference>
<dbReference type="RefSeq" id="WP_012725919.1">
    <property type="nucleotide sequence ID" value="NC_012669.1"/>
</dbReference>
<name>C5BZG7_BEUC1</name>
<dbReference type="KEGG" id="bcv:Bcav_0878"/>
<keyword evidence="3" id="KW-1185">Reference proteome</keyword>
<dbReference type="PROSITE" id="PS50088">
    <property type="entry name" value="ANK_REPEAT"/>
    <property type="match status" value="1"/>
</dbReference>
<gene>
    <name evidence="2" type="ordered locus">Bcav_0878</name>
</gene>
<evidence type="ECO:0000256" key="1">
    <source>
        <dbReference type="PROSITE-ProRule" id="PRU00023"/>
    </source>
</evidence>
<evidence type="ECO:0000313" key="2">
    <source>
        <dbReference type="EMBL" id="ACQ79139.1"/>
    </source>
</evidence>
<evidence type="ECO:0000313" key="3">
    <source>
        <dbReference type="Proteomes" id="UP000007962"/>
    </source>
</evidence>
<accession>C5BZG7</accession>
<feature type="repeat" description="ANK" evidence="1">
    <location>
        <begin position="29"/>
        <end position="59"/>
    </location>
</feature>
<dbReference type="Gene3D" id="1.25.40.20">
    <property type="entry name" value="Ankyrin repeat-containing domain"/>
    <property type="match status" value="1"/>
</dbReference>
<dbReference type="HOGENOM" id="CLU_126395_0_0_11"/>
<sequence length="173" mass="18996">MQIDMLAKRSSYDELVAAFRPGDESADFHGTTLLHQALGNGDLDARYAIAAFLLDAGADPARLGPDGYGVLHVLFGQNKHDLPRTVELTRRLLDGGARLDVVDDRRHTVPLHELVTMKLTDADLAPLYDVVLAHRDLGLDVRNAAGLTPLDLARNLPYRADLVRRLESHDTAT</sequence>
<dbReference type="STRING" id="471853.Bcav_0878"/>
<dbReference type="AlphaFoldDB" id="C5BZG7"/>
<dbReference type="OrthoDB" id="2038281at2"/>
<dbReference type="EMBL" id="CP001618">
    <property type="protein sequence ID" value="ACQ79139.1"/>
    <property type="molecule type" value="Genomic_DNA"/>
</dbReference>
<organism evidence="2 3">
    <name type="scientific">Beutenbergia cavernae (strain ATCC BAA-8 / DSM 12333 / CCUG 43141 / JCM 11478 / NBRC 16432 / NCIMB 13614 / HKI 0122)</name>
    <dbReference type="NCBI Taxonomy" id="471853"/>
    <lineage>
        <taxon>Bacteria</taxon>
        <taxon>Bacillati</taxon>
        <taxon>Actinomycetota</taxon>
        <taxon>Actinomycetes</taxon>
        <taxon>Micrococcales</taxon>
        <taxon>Beutenbergiaceae</taxon>
        <taxon>Beutenbergia</taxon>
    </lineage>
</organism>
<protein>
    <submittedName>
        <fullName evidence="2">Ankyrin</fullName>
    </submittedName>
</protein>
<dbReference type="InterPro" id="IPR036770">
    <property type="entry name" value="Ankyrin_rpt-contain_sf"/>
</dbReference>
<dbReference type="Proteomes" id="UP000007962">
    <property type="component" value="Chromosome"/>
</dbReference>
<dbReference type="InterPro" id="IPR002110">
    <property type="entry name" value="Ankyrin_rpt"/>
</dbReference>